<dbReference type="AlphaFoldDB" id="A0A1Z4VTH6"/>
<comment type="subcellular location">
    <subcellularLocation>
        <location evidence="1">Membrane</location>
    </subcellularLocation>
</comment>
<evidence type="ECO:0000256" key="1">
    <source>
        <dbReference type="ARBA" id="ARBA00004370"/>
    </source>
</evidence>
<feature type="domain" description="HAMP" evidence="8">
    <location>
        <begin position="340"/>
        <end position="393"/>
    </location>
</feature>
<dbReference type="Pfam" id="PF00672">
    <property type="entry name" value="HAMP"/>
    <property type="match status" value="1"/>
</dbReference>
<feature type="transmembrane region" description="Helical" evidence="6">
    <location>
        <begin position="261"/>
        <end position="284"/>
    </location>
</feature>
<feature type="domain" description="Methyl-accepting transducer" evidence="7">
    <location>
        <begin position="398"/>
        <end position="634"/>
    </location>
</feature>
<feature type="transmembrane region" description="Helical" evidence="6">
    <location>
        <begin position="6"/>
        <end position="29"/>
    </location>
</feature>
<accession>A0A1Z4VTH6</accession>
<protein>
    <submittedName>
        <fullName evidence="9">Methyl-accepting chemotaxis protein</fullName>
    </submittedName>
</protein>
<feature type="coiled-coil region" evidence="5">
    <location>
        <begin position="322"/>
        <end position="352"/>
    </location>
</feature>
<dbReference type="SMART" id="SM00283">
    <property type="entry name" value="MA"/>
    <property type="match status" value="1"/>
</dbReference>
<dbReference type="EMBL" id="AP018052">
    <property type="protein sequence ID" value="BAZ94803.1"/>
    <property type="molecule type" value="Genomic_DNA"/>
</dbReference>
<dbReference type="PROSITE" id="PS50885">
    <property type="entry name" value="HAMP"/>
    <property type="match status" value="2"/>
</dbReference>
<keyword evidence="6" id="KW-1133">Transmembrane helix</keyword>
<reference evidence="9 10" key="1">
    <citation type="submission" date="2017-05" db="EMBL/GenBank/DDBJ databases">
        <title>Thiocyanate degradation by Thiohalobacter thiocyanaticus FOKN1.</title>
        <authorList>
            <person name="Oshiki M."/>
            <person name="Fukushima T."/>
            <person name="Kawano S."/>
            <person name="Nakagawa J."/>
        </authorList>
    </citation>
    <scope>NUCLEOTIDE SEQUENCE [LARGE SCALE GENOMIC DNA]</scope>
    <source>
        <strain evidence="9 10">FOKN1</strain>
    </source>
</reference>
<dbReference type="GO" id="GO:0007165">
    <property type="term" value="P:signal transduction"/>
    <property type="evidence" value="ECO:0007669"/>
    <property type="project" value="UniProtKB-KW"/>
</dbReference>
<dbReference type="Gene3D" id="1.10.287.950">
    <property type="entry name" value="Methyl-accepting chemotaxis protein"/>
    <property type="match status" value="1"/>
</dbReference>
<dbReference type="SUPFAM" id="SSF58104">
    <property type="entry name" value="Methyl-accepting chemotaxis protein (MCP) signaling domain"/>
    <property type="match status" value="1"/>
</dbReference>
<dbReference type="InterPro" id="IPR004089">
    <property type="entry name" value="MCPsignal_dom"/>
</dbReference>
<dbReference type="PROSITE" id="PS50111">
    <property type="entry name" value="CHEMOTAXIS_TRANSDUC_2"/>
    <property type="match status" value="1"/>
</dbReference>
<gene>
    <name evidence="9" type="ORF">FOKN1_2431</name>
</gene>
<dbReference type="PANTHER" id="PTHR32089">
    <property type="entry name" value="METHYL-ACCEPTING CHEMOTAXIS PROTEIN MCPB"/>
    <property type="match status" value="1"/>
</dbReference>
<dbReference type="KEGG" id="ttc:FOKN1_2431"/>
<dbReference type="SUPFAM" id="SSF158472">
    <property type="entry name" value="HAMP domain-like"/>
    <property type="match status" value="1"/>
</dbReference>
<dbReference type="RefSeq" id="WP_197702951.1">
    <property type="nucleotide sequence ID" value="NZ_AP018052.1"/>
</dbReference>
<proteinExistence type="inferred from homology"/>
<evidence type="ECO:0000256" key="2">
    <source>
        <dbReference type="ARBA" id="ARBA00023224"/>
    </source>
</evidence>
<dbReference type="Pfam" id="PF00015">
    <property type="entry name" value="MCPsignal"/>
    <property type="match status" value="1"/>
</dbReference>
<feature type="domain" description="HAMP" evidence="8">
    <location>
        <begin position="281"/>
        <end position="333"/>
    </location>
</feature>
<evidence type="ECO:0000256" key="3">
    <source>
        <dbReference type="ARBA" id="ARBA00029447"/>
    </source>
</evidence>
<dbReference type="SMART" id="SM00304">
    <property type="entry name" value="HAMP"/>
    <property type="match status" value="2"/>
</dbReference>
<evidence type="ECO:0000256" key="5">
    <source>
        <dbReference type="SAM" id="Coils"/>
    </source>
</evidence>
<keyword evidence="10" id="KW-1185">Reference proteome</keyword>
<name>A0A1Z4VTH6_9GAMM</name>
<keyword evidence="5" id="KW-0175">Coiled coil</keyword>
<dbReference type="InterPro" id="IPR003660">
    <property type="entry name" value="HAMP_dom"/>
</dbReference>
<evidence type="ECO:0000259" key="7">
    <source>
        <dbReference type="PROSITE" id="PS50111"/>
    </source>
</evidence>
<dbReference type="CDD" id="cd06225">
    <property type="entry name" value="HAMP"/>
    <property type="match status" value="1"/>
</dbReference>
<evidence type="ECO:0000256" key="6">
    <source>
        <dbReference type="SAM" id="Phobius"/>
    </source>
</evidence>
<keyword evidence="2 4" id="KW-0807">Transducer</keyword>
<evidence type="ECO:0000256" key="4">
    <source>
        <dbReference type="PROSITE-ProRule" id="PRU00284"/>
    </source>
</evidence>
<dbReference type="GO" id="GO:0016020">
    <property type="term" value="C:membrane"/>
    <property type="evidence" value="ECO:0007669"/>
    <property type="project" value="UniProtKB-SubCell"/>
</dbReference>
<evidence type="ECO:0000313" key="10">
    <source>
        <dbReference type="Proteomes" id="UP000218765"/>
    </source>
</evidence>
<dbReference type="Gene3D" id="6.10.340.10">
    <property type="match status" value="1"/>
</dbReference>
<comment type="similarity">
    <text evidence="3">Belongs to the methyl-accepting chemotaxis (MCP) protein family.</text>
</comment>
<keyword evidence="6" id="KW-0472">Membrane</keyword>
<dbReference type="Proteomes" id="UP000218765">
    <property type="component" value="Chromosome"/>
</dbReference>
<evidence type="ECO:0000259" key="8">
    <source>
        <dbReference type="PROSITE" id="PS50885"/>
    </source>
</evidence>
<evidence type="ECO:0000313" key="9">
    <source>
        <dbReference type="EMBL" id="BAZ94803.1"/>
    </source>
</evidence>
<organism evidence="9 10">
    <name type="scientific">Thiohalobacter thiocyanaticus</name>
    <dbReference type="NCBI Taxonomy" id="585455"/>
    <lineage>
        <taxon>Bacteria</taxon>
        <taxon>Pseudomonadati</taxon>
        <taxon>Pseudomonadota</taxon>
        <taxon>Gammaproteobacteria</taxon>
        <taxon>Thiohalobacterales</taxon>
        <taxon>Thiohalobacteraceae</taxon>
        <taxon>Thiohalobacter</taxon>
    </lineage>
</organism>
<sequence length="672" mass="72711">MQLNKISLKAITIGTILLVGATTVALALYSGNRYRAAALTEQTDLSERKLQTHASQLLQQLERNARLVGHALGNDPAFQHILVNSGMGSRRLAAYLEQSIHDLGQTTGLEGYRVGVYSADGEPLAGSGELAMDGALDPETLQARRGAGDSGQLRLTPTGPVLSLTLPAGTPQRSAWLEIQAGLDTAVQQLEAALGQPLLLATRTGKPLYRSPDWQSGRQGERISVQHVLQDAAGSPLLTLSAQQPQERLVANMLDVRNQTAVAYVVLFGGALLIALGIFNRFLFAPVNALIQDMRRGADGDLDSQVREDQLREFSLLGQAFNRMTRKMKENLERERQAAEDLTGKVELIQEVVEMAARGDLTGQLMIYRDDDIISELASGVQGMLDSLNSLVARIQQAGIQVTSSVTEIAATAKQQEATVNEQAATTNEIRATVTQISATSNELVNTMHEVTDVALKTAEQANAGRSSLTRMEETMRHMLEATNTINSKLAVLSEKAANINTVVTTINKVSDQTNLLSLNAAIEAEKAGEYGVGFSVVATEIRRLADQTAVATWDIEQMVKEMQSAVSAGVMGMEKFSTEVRTGVDDVRNVSSQLGRIIEEVENLIPRYEEVHEGMQSQAQGANQINDAMVQLAETSQQTAESLRQSNGAIQQLNEAARRLQEGVSHIRLNA</sequence>
<keyword evidence="6" id="KW-0812">Transmembrane</keyword>
<dbReference type="PANTHER" id="PTHR32089:SF120">
    <property type="entry name" value="METHYL-ACCEPTING CHEMOTAXIS PROTEIN TLPQ"/>
    <property type="match status" value="1"/>
</dbReference>
<dbReference type="GO" id="GO:0006935">
    <property type="term" value="P:chemotaxis"/>
    <property type="evidence" value="ECO:0007669"/>
    <property type="project" value="UniProtKB-ARBA"/>
</dbReference>